<dbReference type="FunFam" id="3.40.50.300:FF:000984">
    <property type="entry name" value="Chromosome partition protein Smc"/>
    <property type="match status" value="1"/>
</dbReference>
<evidence type="ECO:0000256" key="6">
    <source>
        <dbReference type="ARBA" id="ARBA00023125"/>
    </source>
</evidence>
<dbReference type="AlphaFoldDB" id="A0A930H6F8"/>
<dbReference type="RefSeq" id="WP_278478091.1">
    <property type="nucleotide sequence ID" value="NZ_JABZRE010000022.1"/>
</dbReference>
<dbReference type="GO" id="GO:0005524">
    <property type="term" value="F:ATP binding"/>
    <property type="evidence" value="ECO:0007669"/>
    <property type="project" value="UniProtKB-UniRule"/>
</dbReference>
<feature type="binding site" evidence="7">
    <location>
        <begin position="32"/>
        <end position="39"/>
    </location>
    <ligand>
        <name>ATP</name>
        <dbReference type="ChEBI" id="CHEBI:30616"/>
    </ligand>
</feature>
<accession>A0A930H6F8</accession>
<comment type="domain">
    <text evidence="7">Contains large globular domains required for ATP hydrolysis at each terminus and a third globular domain forming a flexible hinge near the middle of the molecule. These domains are separated by coiled-coil structures.</text>
</comment>
<gene>
    <name evidence="7 9" type="primary">smc</name>
    <name evidence="9" type="ORF">HXM94_05930</name>
</gene>
<organism evidence="9 10">
    <name type="scientific">Parvimonas micra</name>
    <dbReference type="NCBI Taxonomy" id="33033"/>
    <lineage>
        <taxon>Bacteria</taxon>
        <taxon>Bacillati</taxon>
        <taxon>Bacillota</taxon>
        <taxon>Tissierellia</taxon>
        <taxon>Tissierellales</taxon>
        <taxon>Peptoniphilaceae</taxon>
        <taxon>Parvimonas</taxon>
    </lineage>
</organism>
<evidence type="ECO:0000256" key="1">
    <source>
        <dbReference type="ARBA" id="ARBA00004496"/>
    </source>
</evidence>
<dbReference type="SUPFAM" id="SSF75553">
    <property type="entry name" value="Smc hinge domain"/>
    <property type="match status" value="1"/>
</dbReference>
<dbReference type="Gene3D" id="3.40.50.300">
    <property type="entry name" value="P-loop containing nucleotide triphosphate hydrolases"/>
    <property type="match status" value="2"/>
</dbReference>
<dbReference type="InterPro" id="IPR024704">
    <property type="entry name" value="SMC"/>
</dbReference>
<dbReference type="GO" id="GO:0007059">
    <property type="term" value="P:chromosome segregation"/>
    <property type="evidence" value="ECO:0007669"/>
    <property type="project" value="UniProtKB-UniRule"/>
</dbReference>
<comment type="similarity">
    <text evidence="7">Belongs to the SMC family.</text>
</comment>
<dbReference type="EMBL" id="JABZRE010000022">
    <property type="protein sequence ID" value="MBF1307298.1"/>
    <property type="molecule type" value="Genomic_DNA"/>
</dbReference>
<dbReference type="Pfam" id="PF02463">
    <property type="entry name" value="SMC_N"/>
    <property type="match status" value="1"/>
</dbReference>
<keyword evidence="3 7" id="KW-0547">Nucleotide-binding</keyword>
<proteinExistence type="inferred from homology"/>
<dbReference type="FunFam" id="3.40.50.300:FF:000901">
    <property type="entry name" value="Chromosome partition protein Smc"/>
    <property type="match status" value="1"/>
</dbReference>
<dbReference type="InterPro" id="IPR027417">
    <property type="entry name" value="P-loop_NTPase"/>
</dbReference>
<feature type="coiled-coil region" evidence="7">
    <location>
        <begin position="689"/>
        <end position="737"/>
    </location>
</feature>
<dbReference type="CDD" id="cd03278">
    <property type="entry name" value="ABC_SMC_barmotin"/>
    <property type="match status" value="1"/>
</dbReference>
<keyword evidence="6 7" id="KW-0238">DNA-binding</keyword>
<keyword evidence="4 7" id="KW-0067">ATP-binding</keyword>
<dbReference type="InterPro" id="IPR010935">
    <property type="entry name" value="SMC_hinge"/>
</dbReference>
<dbReference type="PIRSF" id="PIRSF005719">
    <property type="entry name" value="SMC"/>
    <property type="match status" value="1"/>
</dbReference>
<dbReference type="GO" id="GO:0005694">
    <property type="term" value="C:chromosome"/>
    <property type="evidence" value="ECO:0007669"/>
    <property type="project" value="InterPro"/>
</dbReference>
<feature type="coiled-coil region" evidence="7">
    <location>
        <begin position="892"/>
        <end position="975"/>
    </location>
</feature>
<comment type="function">
    <text evidence="7">Required for chromosome condensation and partitioning.</text>
</comment>
<feature type="domain" description="SMC hinge" evidence="8">
    <location>
        <begin position="525"/>
        <end position="639"/>
    </location>
</feature>
<dbReference type="Proteomes" id="UP000758611">
    <property type="component" value="Unassembled WGS sequence"/>
</dbReference>
<evidence type="ECO:0000256" key="2">
    <source>
        <dbReference type="ARBA" id="ARBA00022490"/>
    </source>
</evidence>
<evidence type="ECO:0000256" key="4">
    <source>
        <dbReference type="ARBA" id="ARBA00022840"/>
    </source>
</evidence>
<dbReference type="GO" id="GO:0003677">
    <property type="term" value="F:DNA binding"/>
    <property type="evidence" value="ECO:0007669"/>
    <property type="project" value="UniProtKB-UniRule"/>
</dbReference>
<dbReference type="GO" id="GO:0030261">
    <property type="term" value="P:chromosome condensation"/>
    <property type="evidence" value="ECO:0007669"/>
    <property type="project" value="InterPro"/>
</dbReference>
<comment type="subcellular location">
    <subcellularLocation>
        <location evidence="1 7">Cytoplasm</location>
    </subcellularLocation>
</comment>
<dbReference type="GO" id="GO:0007062">
    <property type="term" value="P:sister chromatid cohesion"/>
    <property type="evidence" value="ECO:0007669"/>
    <property type="project" value="InterPro"/>
</dbReference>
<keyword evidence="5 7" id="KW-0175">Coiled coil</keyword>
<feature type="coiled-coil region" evidence="7">
    <location>
        <begin position="234"/>
        <end position="485"/>
    </location>
</feature>
<dbReference type="SUPFAM" id="SSF52540">
    <property type="entry name" value="P-loop containing nucleoside triphosphate hydrolases"/>
    <property type="match status" value="2"/>
</dbReference>
<dbReference type="InterPro" id="IPR036277">
    <property type="entry name" value="SMC_hinge_sf"/>
</dbReference>
<evidence type="ECO:0000313" key="10">
    <source>
        <dbReference type="Proteomes" id="UP000758611"/>
    </source>
</evidence>
<dbReference type="GO" id="GO:0016887">
    <property type="term" value="F:ATP hydrolysis activity"/>
    <property type="evidence" value="ECO:0007669"/>
    <property type="project" value="InterPro"/>
</dbReference>
<evidence type="ECO:0000313" key="9">
    <source>
        <dbReference type="EMBL" id="MBF1307298.1"/>
    </source>
</evidence>
<dbReference type="InterPro" id="IPR003395">
    <property type="entry name" value="RecF/RecN/SMC_N"/>
</dbReference>
<keyword evidence="2 7" id="KW-0963">Cytoplasm</keyword>
<dbReference type="GO" id="GO:0006260">
    <property type="term" value="P:DNA replication"/>
    <property type="evidence" value="ECO:0007669"/>
    <property type="project" value="UniProtKB-UniRule"/>
</dbReference>
<dbReference type="SMART" id="SM00968">
    <property type="entry name" value="SMC_hinge"/>
    <property type="match status" value="1"/>
</dbReference>
<dbReference type="PANTHER" id="PTHR43977">
    <property type="entry name" value="STRUCTURAL MAINTENANCE OF CHROMOSOMES PROTEIN 3"/>
    <property type="match status" value="1"/>
</dbReference>
<name>A0A930H6F8_9FIRM</name>
<comment type="caution">
    <text evidence="9">The sequence shown here is derived from an EMBL/GenBank/DDBJ whole genome shotgun (WGS) entry which is preliminary data.</text>
</comment>
<evidence type="ECO:0000256" key="7">
    <source>
        <dbReference type="HAMAP-Rule" id="MF_01894"/>
    </source>
</evidence>
<dbReference type="GO" id="GO:0005737">
    <property type="term" value="C:cytoplasm"/>
    <property type="evidence" value="ECO:0007669"/>
    <property type="project" value="UniProtKB-SubCell"/>
</dbReference>
<dbReference type="InterPro" id="IPR011890">
    <property type="entry name" value="SMC_prok"/>
</dbReference>
<dbReference type="Gene3D" id="3.30.70.1620">
    <property type="match status" value="1"/>
</dbReference>
<comment type="subunit">
    <text evidence="7">Homodimer.</text>
</comment>
<dbReference type="Pfam" id="PF06470">
    <property type="entry name" value="SMC_hinge"/>
    <property type="match status" value="1"/>
</dbReference>
<evidence type="ECO:0000259" key="8">
    <source>
        <dbReference type="SMART" id="SM00968"/>
    </source>
</evidence>
<dbReference type="HAMAP" id="MF_01894">
    <property type="entry name" value="Smc_prok"/>
    <property type="match status" value="1"/>
</dbReference>
<dbReference type="Gene3D" id="1.20.1060.20">
    <property type="match status" value="1"/>
</dbReference>
<dbReference type="NCBIfam" id="TIGR02168">
    <property type="entry name" value="SMC_prok_B"/>
    <property type="match status" value="1"/>
</dbReference>
<sequence length="1178" mass="136547">MRLKSIEINGFKSFADKIKLDFETNITAIIGPNGSGKSNVADAVRWVLGEQSAKTLRGSKMEDVIFSGTDNKIKKNYSTVSITFDNSDNVIPIDFKEVTISRKLYRTGESDYFINKSNVRLKEVRELFLDTGVGREGYSIIGQGRIEEIINGKSEDRRAIFEEASGISKIKYQKNESQKKLFKAKDNLTRLRDIIIQNENRYGFLKGQSTKAKKGIALLEDIEKAEFSISYKDYNNLNSNFNKYSENLEINKEELFDINKEFENVKLKISPLKEELNNITNVIEKDSAELDRINKKKNDITNKKNVLIERNKFIRLNNEQSLKLKQEYIDNLEKINLEISEQEKKISEKNSILKNYIDDKNKVKNELSKSKELLSSKVQILDKFFLEKEEIENKISDLETEKRANEIITDSIKKKIEENTEEVTKLNIEKENIEKKLSENNSLLESNNQKVQNIDLTIFEKRQLISELEKELISLNNQVSNINNEINYKNKEIIMLKNYIRNYEGYGKSVQDLFKLCDRETELKSMICGTLGELISVEEKYKKAIDTVLSSNLQGIVVHNDLEAKKIIEKIKANKIGRLNFFPISKILLKKERSNIIDSDILSFANDVITCDNDYRNIVDYFLANTVICENMDIAIKLSNKFKNKFRIVTLDGDVINSWGSISGGYKSSKNSFSIIGRKQQLVKALLDIENLETSLKNNINRISEVKTDLQSNKENLDNLKSEKEDVKLKIDSLQKIIYLNEFDVRKITEKIDEINNYKENHQGFTSDKEKELILYKEKSILIDDEINKYNLEINKLKNLVLEMEKNEIIVINNLDSIERDINILDNSKNILLENKNSNESKLKLKESALIESELQLKNNSSEIEVIEQLIIEINLKTDKLNNSISKNTDLRKKLILDNEEISKRYSELSEKSLTLEKEIEKNELRISNLKEQFSNLINRLCDEYSLTLEDCERKMELYKNEHFTKEELKRLKENLRELGSFSYDSIEEFEKVKNELEFQKKQEIDLQNSIEDINKIILKLENTMKKTFLNEFKSINENFSNIFKILFNGGEARLELDSEDILNCGIDIIAKPVGKKMQTLSLMSGGEKSLTAVALLFAIFETKPSPFCILDEVDAALDDSNILRYVEYLKNYLTETQFIMITHRKPTMEMADMIYGVTMEQKGVSKIVSMTFNKEKK</sequence>
<evidence type="ECO:0000256" key="3">
    <source>
        <dbReference type="ARBA" id="ARBA00022741"/>
    </source>
</evidence>
<protein>
    <recommendedName>
        <fullName evidence="7">Chromosome partition protein Smc</fullName>
    </recommendedName>
</protein>
<evidence type="ECO:0000256" key="5">
    <source>
        <dbReference type="ARBA" id="ARBA00023054"/>
    </source>
</evidence>
<reference evidence="9" key="1">
    <citation type="submission" date="2020-04" db="EMBL/GenBank/DDBJ databases">
        <title>Deep metagenomics examines the oral microbiome during advanced dental caries in children, revealing novel taxa and co-occurrences with host molecules.</title>
        <authorList>
            <person name="Baker J.L."/>
            <person name="Morton J.T."/>
            <person name="Dinis M."/>
            <person name="Alvarez R."/>
            <person name="Tran N.C."/>
            <person name="Knight R."/>
            <person name="Edlund A."/>
        </authorList>
    </citation>
    <scope>NUCLEOTIDE SEQUENCE</scope>
    <source>
        <strain evidence="9">JCVI_23_bin.11</strain>
    </source>
</reference>